<dbReference type="AlphaFoldDB" id="A0A0K0EAD2"/>
<proteinExistence type="predicted"/>
<dbReference type="WBParaSite" id="TCONS_00005108.p1">
    <property type="protein sequence ID" value="TCONS_00005108.p1"/>
    <property type="gene ID" value="XLOC_003436"/>
</dbReference>
<organism evidence="3">
    <name type="scientific">Strongyloides stercoralis</name>
    <name type="common">Threadworm</name>
    <dbReference type="NCBI Taxonomy" id="6248"/>
    <lineage>
        <taxon>Eukaryota</taxon>
        <taxon>Metazoa</taxon>
        <taxon>Ecdysozoa</taxon>
        <taxon>Nematoda</taxon>
        <taxon>Chromadorea</taxon>
        <taxon>Rhabditida</taxon>
        <taxon>Tylenchina</taxon>
        <taxon>Panagrolaimomorpha</taxon>
        <taxon>Strongyloidoidea</taxon>
        <taxon>Strongyloididae</taxon>
        <taxon>Strongyloides</taxon>
    </lineage>
</organism>
<keyword evidence="1" id="KW-0732">Signal</keyword>
<evidence type="ECO:0000313" key="3">
    <source>
        <dbReference type="WBParaSite" id="SSTP_0000645700.1"/>
    </source>
</evidence>
<accession>A0A0K0EAD2</accession>
<dbReference type="Proteomes" id="UP000035681">
    <property type="component" value="Unplaced"/>
</dbReference>
<evidence type="ECO:0000256" key="1">
    <source>
        <dbReference type="SAM" id="SignalP"/>
    </source>
</evidence>
<dbReference type="WBParaSite" id="SSTP_0000645700.1">
    <property type="protein sequence ID" value="SSTP_0000645700.1"/>
    <property type="gene ID" value="SSTP_0000645700"/>
</dbReference>
<reference evidence="3" key="1">
    <citation type="submission" date="2015-08" db="UniProtKB">
        <authorList>
            <consortium name="WormBaseParasite"/>
        </authorList>
    </citation>
    <scope>IDENTIFICATION</scope>
</reference>
<name>A0A0K0EAD2_STRER</name>
<dbReference type="STRING" id="6248.A0A0K0EAD2"/>
<keyword evidence="2" id="KW-1185">Reference proteome</keyword>
<feature type="signal peptide" evidence="1">
    <location>
        <begin position="1"/>
        <end position="20"/>
    </location>
</feature>
<sequence>MQKLAYFYFLALLAVPIICGSHETSASKSAEENKDTCTELVEEHGESGKPILIEALWNISLTLTGNDQVTFQEFITYLQDTYFDSGNYTSTEIVLECSFEIYQFLKKTNNYYSQFQYTVIGTWGTFYDLFQVGIYLSADKFGGCWSENSSGEYDLLISFETFQETLSQSDQSIFQTYITQLQTIISSTEELSIKYSQFYSLCLQITTQHSEWESSFYSTECGSMGSLYMLIQISSQYYRISLIPTLFTGTPQCPFIEGLESCLSNPSYTISCSDKAYLNITILSFQEIINDESLTYTEKIQYIIYKYEKFLITFDYLEDLFLSLEISSEFGTFQDFISIFTFGQTQDCWPEGFETTDLPILVTDITSSEITEKITEEVTSEQSTQEVTTEQSTVEVTTEEAADTTTYIPTTTTITIKPTTTPIKGNCATAPKQCLALSGNWSVIYTSSTKQWGSWTASQKTNWKNECTSFTNKYIKNQNMTPIQKIKNVVTSIKKYVQTFTYMKVKIFAIQIVQWGTIGQLCGCY</sequence>
<evidence type="ECO:0000313" key="2">
    <source>
        <dbReference type="Proteomes" id="UP000035681"/>
    </source>
</evidence>
<evidence type="ECO:0000313" key="4">
    <source>
        <dbReference type="WBParaSite" id="TCONS_00005108.p1"/>
    </source>
</evidence>
<feature type="chain" id="PRO_5005327717" evidence="1">
    <location>
        <begin position="21"/>
        <end position="525"/>
    </location>
</feature>
<protein>
    <submittedName>
        <fullName evidence="3 4">C-type lectin domain-containing protein</fullName>
    </submittedName>
</protein>